<protein>
    <recommendedName>
        <fullName evidence="2">Resolvase/invertase-type recombinase catalytic domain-containing protein</fullName>
    </recommendedName>
</protein>
<dbReference type="Pfam" id="PF00239">
    <property type="entry name" value="Resolvase"/>
    <property type="match status" value="1"/>
</dbReference>
<gene>
    <name evidence="3" type="ORF">GCM10023147_47120</name>
</gene>
<comment type="similarity">
    <text evidence="1">Belongs to the site-specific recombinase resolvase family.</text>
</comment>
<dbReference type="InterPro" id="IPR036162">
    <property type="entry name" value="Resolvase-like_N_sf"/>
</dbReference>
<dbReference type="Gene3D" id="3.40.50.1390">
    <property type="entry name" value="Resolvase, N-terminal catalytic domain"/>
    <property type="match status" value="1"/>
</dbReference>
<evidence type="ECO:0000256" key="1">
    <source>
        <dbReference type="ARBA" id="ARBA00009913"/>
    </source>
</evidence>
<dbReference type="SMART" id="SM00857">
    <property type="entry name" value="Resolvase"/>
    <property type="match status" value="1"/>
</dbReference>
<evidence type="ECO:0000259" key="2">
    <source>
        <dbReference type="SMART" id="SM00857"/>
    </source>
</evidence>
<dbReference type="RefSeq" id="WP_345000805.1">
    <property type="nucleotide sequence ID" value="NZ_BAABFR010000124.1"/>
</dbReference>
<comment type="caution">
    <text evidence="3">The sequence shown here is derived from an EMBL/GenBank/DDBJ whole genome shotgun (WGS) entry which is preliminary data.</text>
</comment>
<reference evidence="4" key="1">
    <citation type="journal article" date="2019" name="Int. J. Syst. Evol. Microbiol.">
        <title>The Global Catalogue of Microorganisms (GCM) 10K type strain sequencing project: providing services to taxonomists for standard genome sequencing and annotation.</title>
        <authorList>
            <consortium name="The Broad Institute Genomics Platform"/>
            <consortium name="The Broad Institute Genome Sequencing Center for Infectious Disease"/>
            <person name="Wu L."/>
            <person name="Ma J."/>
        </authorList>
    </citation>
    <scope>NUCLEOTIDE SEQUENCE [LARGE SCALE GENOMIC DNA]</scope>
    <source>
        <strain evidence="4">JCM 17688</strain>
    </source>
</reference>
<organism evidence="3 4">
    <name type="scientific">Tsukamurella soli</name>
    <dbReference type="NCBI Taxonomy" id="644556"/>
    <lineage>
        <taxon>Bacteria</taxon>
        <taxon>Bacillati</taxon>
        <taxon>Actinomycetota</taxon>
        <taxon>Actinomycetes</taxon>
        <taxon>Mycobacteriales</taxon>
        <taxon>Tsukamurellaceae</taxon>
        <taxon>Tsukamurella</taxon>
    </lineage>
</organism>
<accession>A0ABP8KD71</accession>
<evidence type="ECO:0000313" key="3">
    <source>
        <dbReference type="EMBL" id="GAA4404537.1"/>
    </source>
</evidence>
<dbReference type="PANTHER" id="PTHR30461:SF26">
    <property type="entry name" value="RESOLVASE HOMOLOG YNEB"/>
    <property type="match status" value="1"/>
</dbReference>
<dbReference type="InterPro" id="IPR050639">
    <property type="entry name" value="SSR_resolvase"/>
</dbReference>
<dbReference type="Proteomes" id="UP001500635">
    <property type="component" value="Unassembled WGS sequence"/>
</dbReference>
<evidence type="ECO:0000313" key="4">
    <source>
        <dbReference type="Proteomes" id="UP001500635"/>
    </source>
</evidence>
<name>A0ABP8KD71_9ACTN</name>
<dbReference type="SUPFAM" id="SSF53041">
    <property type="entry name" value="Resolvase-like"/>
    <property type="match status" value="1"/>
</dbReference>
<keyword evidence="4" id="KW-1185">Reference proteome</keyword>
<dbReference type="PANTHER" id="PTHR30461">
    <property type="entry name" value="DNA-INVERTASE FROM LAMBDOID PROPHAGE"/>
    <property type="match status" value="1"/>
</dbReference>
<feature type="domain" description="Resolvase/invertase-type recombinase catalytic" evidence="2">
    <location>
        <begin position="9"/>
        <end position="122"/>
    </location>
</feature>
<proteinExistence type="inferred from homology"/>
<dbReference type="EMBL" id="BAABFR010000124">
    <property type="protein sequence ID" value="GAA4404537.1"/>
    <property type="molecule type" value="Genomic_DNA"/>
</dbReference>
<sequence>MTQHHPKHAIAYARAAATTAGERRVAEQFDICQHMATRLDAEIVDTFADHGGSGKRLNRLALSRLFDYVEDNNIDYVICADMNQLASTQRLFMEAALHLKLDGTRVAIADLDIVFDIQRGRPDRSPSVGGQEQP</sequence>
<dbReference type="InterPro" id="IPR006119">
    <property type="entry name" value="Resolv_N"/>
</dbReference>